<dbReference type="EMBL" id="OU963913">
    <property type="protein sequence ID" value="CAH0402254.1"/>
    <property type="molecule type" value="Genomic_DNA"/>
</dbReference>
<dbReference type="Pfam" id="PF08395">
    <property type="entry name" value="7tm_7"/>
    <property type="match status" value="1"/>
</dbReference>
<evidence type="ECO:0000256" key="6">
    <source>
        <dbReference type="SAM" id="Phobius"/>
    </source>
</evidence>
<gene>
    <name evidence="7" type="ORF">CHILSU_LOCUS5498</name>
</gene>
<keyword evidence="3 6" id="KW-0812">Transmembrane</keyword>
<keyword evidence="8" id="KW-1185">Reference proteome</keyword>
<evidence type="ECO:0000256" key="4">
    <source>
        <dbReference type="ARBA" id="ARBA00022989"/>
    </source>
</evidence>
<accession>A0ABN8B097</accession>
<proteinExistence type="predicted"/>
<reference evidence="7" key="1">
    <citation type="submission" date="2021-12" db="EMBL/GenBank/DDBJ databases">
        <authorList>
            <person name="King R."/>
        </authorList>
    </citation>
    <scope>NUCLEOTIDE SEQUENCE</scope>
</reference>
<evidence type="ECO:0000256" key="1">
    <source>
        <dbReference type="ARBA" id="ARBA00004651"/>
    </source>
</evidence>
<feature type="transmembrane region" description="Helical" evidence="6">
    <location>
        <begin position="6"/>
        <end position="33"/>
    </location>
</feature>
<evidence type="ECO:0000313" key="8">
    <source>
        <dbReference type="Proteomes" id="UP001153292"/>
    </source>
</evidence>
<protein>
    <submittedName>
        <fullName evidence="7">Uncharacterized protein</fullName>
    </submittedName>
</protein>
<evidence type="ECO:0000256" key="5">
    <source>
        <dbReference type="ARBA" id="ARBA00023136"/>
    </source>
</evidence>
<name>A0ABN8B097_CHISP</name>
<comment type="subcellular location">
    <subcellularLocation>
        <location evidence="1">Cell membrane</location>
        <topology evidence="1">Multi-pass membrane protein</topology>
    </subcellularLocation>
</comment>
<keyword evidence="5 6" id="KW-0472">Membrane</keyword>
<evidence type="ECO:0000313" key="7">
    <source>
        <dbReference type="EMBL" id="CAH0402254.1"/>
    </source>
</evidence>
<evidence type="ECO:0000256" key="3">
    <source>
        <dbReference type="ARBA" id="ARBA00022692"/>
    </source>
</evidence>
<keyword evidence="4 6" id="KW-1133">Transmembrane helix</keyword>
<evidence type="ECO:0000256" key="2">
    <source>
        <dbReference type="ARBA" id="ARBA00022475"/>
    </source>
</evidence>
<sequence>MDIDMGFRFLMTVINACLSLVIAFLPVISISLLKLEGEALELNIHERLLQERDGELQYQLQMFAEYVEGRPTRFQLLRVFELDWTLPLKIIHLCVTYQIIIVQLTHLF</sequence>
<organism evidence="7 8">
    <name type="scientific">Chilo suppressalis</name>
    <name type="common">Asiatic rice borer moth</name>
    <dbReference type="NCBI Taxonomy" id="168631"/>
    <lineage>
        <taxon>Eukaryota</taxon>
        <taxon>Metazoa</taxon>
        <taxon>Ecdysozoa</taxon>
        <taxon>Arthropoda</taxon>
        <taxon>Hexapoda</taxon>
        <taxon>Insecta</taxon>
        <taxon>Pterygota</taxon>
        <taxon>Neoptera</taxon>
        <taxon>Endopterygota</taxon>
        <taxon>Lepidoptera</taxon>
        <taxon>Glossata</taxon>
        <taxon>Ditrysia</taxon>
        <taxon>Pyraloidea</taxon>
        <taxon>Crambidae</taxon>
        <taxon>Crambinae</taxon>
        <taxon>Chilo</taxon>
    </lineage>
</organism>
<dbReference type="InterPro" id="IPR013604">
    <property type="entry name" value="7TM_chemorcpt"/>
</dbReference>
<dbReference type="Proteomes" id="UP001153292">
    <property type="component" value="Chromosome 20"/>
</dbReference>
<keyword evidence="2" id="KW-1003">Cell membrane</keyword>